<dbReference type="EMBL" id="CATKSH010000030">
    <property type="protein sequence ID" value="CAI9122010.1"/>
    <property type="molecule type" value="Genomic_DNA"/>
</dbReference>
<dbReference type="GO" id="GO:0009307">
    <property type="term" value="P:DNA restriction-modification system"/>
    <property type="evidence" value="ECO:0007669"/>
    <property type="project" value="UniProtKB-KW"/>
</dbReference>
<organism evidence="6 7">
    <name type="scientific">Brytella acorum</name>
    <dbReference type="NCBI Taxonomy" id="2959299"/>
    <lineage>
        <taxon>Bacteria</taxon>
        <taxon>Pseudomonadati</taxon>
        <taxon>Pseudomonadota</taxon>
        <taxon>Alphaproteobacteria</taxon>
        <taxon>Acetobacterales</taxon>
        <taxon>Acetobacteraceae</taxon>
        <taxon>Brytella</taxon>
    </lineage>
</organism>
<dbReference type="CDD" id="cd05403">
    <property type="entry name" value="NT_KNTase_like"/>
    <property type="match status" value="1"/>
</dbReference>
<dbReference type="Pfam" id="PF01420">
    <property type="entry name" value="Methylase_S"/>
    <property type="match status" value="1"/>
</dbReference>
<comment type="caution">
    <text evidence="6">The sequence shown here is derived from an EMBL/GenBank/DDBJ whole genome shotgun (WGS) entry which is preliminary data.</text>
</comment>
<keyword evidence="3" id="KW-0238">DNA-binding</keyword>
<dbReference type="CDD" id="cd17256">
    <property type="entry name" value="RMtype1_S_EcoJA65PI-TRD1-CR1_like"/>
    <property type="match status" value="1"/>
</dbReference>
<sequence>MKMIPKIDISPEDWIIVESILEGFVPQQEVWAFGSRARWTAKNYSDLDVVILGDEPLSEELLMDLEKNFIESDLPWKVDIVDWHNLDDDFKNIIEKDHVVIRERNTTKWPSVRLDSTLMPNEKISYGVVQPGKETLNGVPIVRVSDLRNGIIDTTKPLKISKQVEASYLRTRLTGGELLLSIVGTVGETAIVPEALKGWNIARAIARIPVREDVNARWVQLALKTNTIKQLINSKLNTTVQPTLNLRDVAELPIPLPSKEERFRILKILNALDDKIDLNRRTNRTLEAMARALFRDWFVDFGPTRAKMAGQTPYLAPEIWTLFPDRLDDEGKPEGWDVTTLGNLAETYGENISPEEVEPETPYVGLEHLPRQSLALTDWGTADKVTSGKTRFVSGNILFGKLRPYFHKVVIAPMNGICSTDIVVIDSKKKLFRSIVRLLCSSEDFVEFTDRTSQGTKMPRTSWAAMRSYELPCIPDDVAAIFEDFVSPNFFKIERNIRESRSLAQLRDLLLPKLMSGEIRIQDAEKMVADAL</sequence>
<dbReference type="GO" id="GO:0004519">
    <property type="term" value="F:endonuclease activity"/>
    <property type="evidence" value="ECO:0007669"/>
    <property type="project" value="UniProtKB-KW"/>
</dbReference>
<accession>A0AA35XXJ3</accession>
<dbReference type="Gene3D" id="3.90.220.20">
    <property type="entry name" value="DNA methylase specificity domains"/>
    <property type="match status" value="2"/>
</dbReference>
<dbReference type="Pfam" id="PF18765">
    <property type="entry name" value="Polbeta"/>
    <property type="match status" value="1"/>
</dbReference>
<keyword evidence="2" id="KW-0680">Restriction system</keyword>
<feature type="domain" description="Type I restriction modification DNA specificity" evidence="4">
    <location>
        <begin position="138"/>
        <end position="287"/>
    </location>
</feature>
<dbReference type="RefSeq" id="WP_289843857.1">
    <property type="nucleotide sequence ID" value="NZ_CATKSH010000030.1"/>
</dbReference>
<proteinExistence type="inferred from homology"/>
<dbReference type="InterPro" id="IPR000055">
    <property type="entry name" value="Restrct_endonuc_typeI_TRD"/>
</dbReference>
<keyword evidence="6" id="KW-0255">Endonuclease</keyword>
<dbReference type="GO" id="GO:0003677">
    <property type="term" value="F:DNA binding"/>
    <property type="evidence" value="ECO:0007669"/>
    <property type="project" value="UniProtKB-KW"/>
</dbReference>
<evidence type="ECO:0000313" key="6">
    <source>
        <dbReference type="EMBL" id="CAI9122010.1"/>
    </source>
</evidence>
<dbReference type="Proteomes" id="UP001176960">
    <property type="component" value="Unassembled WGS sequence"/>
</dbReference>
<dbReference type="PANTHER" id="PTHR30408">
    <property type="entry name" value="TYPE-1 RESTRICTION ENZYME ECOKI SPECIFICITY PROTEIN"/>
    <property type="match status" value="1"/>
</dbReference>
<evidence type="ECO:0000259" key="5">
    <source>
        <dbReference type="Pfam" id="PF18765"/>
    </source>
</evidence>
<dbReference type="GO" id="GO:0016787">
    <property type="term" value="F:hydrolase activity"/>
    <property type="evidence" value="ECO:0007669"/>
    <property type="project" value="UniProtKB-KW"/>
</dbReference>
<keyword evidence="6" id="KW-0540">Nuclease</keyword>
<dbReference type="AlphaFoldDB" id="A0AA35XXJ3"/>
<name>A0AA35XXJ3_9PROT</name>
<feature type="domain" description="Polymerase beta nucleotidyltransferase" evidence="5">
    <location>
        <begin position="29"/>
        <end position="106"/>
    </location>
</feature>
<comment type="similarity">
    <text evidence="1">Belongs to the type-I restriction system S methylase family.</text>
</comment>
<dbReference type="SUPFAM" id="SSF116734">
    <property type="entry name" value="DNA methylase specificity domain"/>
    <property type="match status" value="2"/>
</dbReference>
<evidence type="ECO:0000256" key="2">
    <source>
        <dbReference type="ARBA" id="ARBA00022747"/>
    </source>
</evidence>
<reference evidence="6" key="1">
    <citation type="submission" date="2023-03" db="EMBL/GenBank/DDBJ databases">
        <authorList>
            <person name="Cleenwerck I."/>
        </authorList>
    </citation>
    <scope>NUCLEOTIDE SEQUENCE</scope>
    <source>
        <strain evidence="6">LMG 32879</strain>
    </source>
</reference>
<dbReference type="InterPro" id="IPR052021">
    <property type="entry name" value="Type-I_RS_S_subunit"/>
</dbReference>
<evidence type="ECO:0000313" key="7">
    <source>
        <dbReference type="Proteomes" id="UP001176960"/>
    </source>
</evidence>
<dbReference type="SUPFAM" id="SSF81301">
    <property type="entry name" value="Nucleotidyltransferase"/>
    <property type="match status" value="1"/>
</dbReference>
<dbReference type="InterPro" id="IPR044946">
    <property type="entry name" value="Restrct_endonuc_typeI_TRD_sf"/>
</dbReference>
<dbReference type="InterPro" id="IPR043519">
    <property type="entry name" value="NT_sf"/>
</dbReference>
<keyword evidence="6" id="KW-0378">Hydrolase</keyword>
<evidence type="ECO:0000256" key="1">
    <source>
        <dbReference type="ARBA" id="ARBA00010923"/>
    </source>
</evidence>
<dbReference type="PANTHER" id="PTHR30408:SF13">
    <property type="entry name" value="TYPE I RESTRICTION ENZYME HINDI SPECIFICITY SUBUNIT"/>
    <property type="match status" value="1"/>
</dbReference>
<evidence type="ECO:0000256" key="3">
    <source>
        <dbReference type="ARBA" id="ARBA00023125"/>
    </source>
</evidence>
<evidence type="ECO:0000259" key="4">
    <source>
        <dbReference type="Pfam" id="PF01420"/>
    </source>
</evidence>
<dbReference type="InterPro" id="IPR041633">
    <property type="entry name" value="Polbeta"/>
</dbReference>
<dbReference type="Gene3D" id="3.30.460.10">
    <property type="entry name" value="Beta Polymerase, domain 2"/>
    <property type="match status" value="1"/>
</dbReference>
<protein>
    <submittedName>
        <fullName evidence="6">Restriction endonuclease subunit S</fullName>
        <ecNumber evidence="6">3.1.21.-</ecNumber>
    </submittedName>
</protein>
<gene>
    <name evidence="6" type="ORF">LMG32879_002866</name>
</gene>
<dbReference type="EC" id="3.1.21.-" evidence="6"/>
<keyword evidence="7" id="KW-1185">Reference proteome</keyword>